<evidence type="ECO:0008006" key="4">
    <source>
        <dbReference type="Google" id="ProtNLM"/>
    </source>
</evidence>
<dbReference type="GO" id="GO:0003677">
    <property type="term" value="F:DNA binding"/>
    <property type="evidence" value="ECO:0007669"/>
    <property type="project" value="InterPro"/>
</dbReference>
<organism evidence="2 3">
    <name type="scientific">Methylopila jiangsuensis</name>
    <dbReference type="NCBI Taxonomy" id="586230"/>
    <lineage>
        <taxon>Bacteria</taxon>
        <taxon>Pseudomonadati</taxon>
        <taxon>Pseudomonadota</taxon>
        <taxon>Alphaproteobacteria</taxon>
        <taxon>Hyphomicrobiales</taxon>
        <taxon>Methylopilaceae</taxon>
        <taxon>Methylopila</taxon>
    </lineage>
</organism>
<dbReference type="GO" id="GO:0015074">
    <property type="term" value="P:DNA integration"/>
    <property type="evidence" value="ECO:0007669"/>
    <property type="project" value="InterPro"/>
</dbReference>
<proteinExistence type="predicted"/>
<accession>A0A9W6N582</accession>
<keyword evidence="3" id="KW-1185">Reference proteome</keyword>
<reference evidence="2" key="2">
    <citation type="submission" date="2023-01" db="EMBL/GenBank/DDBJ databases">
        <authorList>
            <person name="Sun Q."/>
            <person name="Evtushenko L."/>
        </authorList>
    </citation>
    <scope>NUCLEOTIDE SEQUENCE</scope>
    <source>
        <strain evidence="2">VKM B-2555</strain>
    </source>
</reference>
<dbReference type="AlphaFoldDB" id="A0A9W6N582"/>
<dbReference type="Proteomes" id="UP001143364">
    <property type="component" value="Unassembled WGS sequence"/>
</dbReference>
<name>A0A9W6N582_9HYPH</name>
<dbReference type="EMBL" id="BSFK01000016">
    <property type="protein sequence ID" value="GLK77981.1"/>
    <property type="molecule type" value="Genomic_DNA"/>
</dbReference>
<reference evidence="2" key="1">
    <citation type="journal article" date="2014" name="Int. J. Syst. Evol. Microbiol.">
        <title>Complete genome sequence of Corynebacterium casei LMG S-19264T (=DSM 44701T), isolated from a smear-ripened cheese.</title>
        <authorList>
            <consortium name="US DOE Joint Genome Institute (JGI-PGF)"/>
            <person name="Walter F."/>
            <person name="Albersmeier A."/>
            <person name="Kalinowski J."/>
            <person name="Ruckert C."/>
        </authorList>
    </citation>
    <scope>NUCLEOTIDE SEQUENCE</scope>
    <source>
        <strain evidence="2">VKM B-2555</strain>
    </source>
</reference>
<dbReference type="Gene3D" id="1.10.443.10">
    <property type="entry name" value="Intergrase catalytic core"/>
    <property type="match status" value="1"/>
</dbReference>
<dbReference type="InterPro" id="IPR011010">
    <property type="entry name" value="DNA_brk_join_enz"/>
</dbReference>
<evidence type="ECO:0000313" key="3">
    <source>
        <dbReference type="Proteomes" id="UP001143364"/>
    </source>
</evidence>
<gene>
    <name evidence="2" type="ORF">GCM10008171_32350</name>
</gene>
<dbReference type="InterPro" id="IPR013762">
    <property type="entry name" value="Integrase-like_cat_sf"/>
</dbReference>
<comment type="caution">
    <text evidence="2">The sequence shown here is derived from an EMBL/GenBank/DDBJ whole genome shotgun (WGS) entry which is preliminary data.</text>
</comment>
<evidence type="ECO:0000313" key="2">
    <source>
        <dbReference type="EMBL" id="GLK77981.1"/>
    </source>
</evidence>
<sequence length="405" mass="44830">MAGDQKAGMNLKWRSRAGGQRVPYWIAPADAVKEGYPVKSVNLTGLAGDDLAARCERLNAELKMWRTYRDTRSVVFDGTFSSLFDLYERHEQSPFQALNPASRRPYLVYLRKLRAMIGALRVDQQNGLDLARWHKVWREPAEPGAAERLGAAKMALAVLKAAVRFGVMAGLPGCLQFSAVFSATSLPGPRPRDVAPTASDVIAIRAAAHAVLRPSAALAYAIQFETSLRLWDVIGRWVEIGDPQPSSILGYGEKWVGLSWSHISDDLILNYTASKTAKSTGARVHCDLKLCPMVLEEIERIHSEQRVGPLIVCERSGLPWRERNFRTLWKRVAHAAGLPFGAWNRDLRAGAVTEARRGGAAIEDASRMAGHKGTQTTARVYDRDVLEATRRAQASRTKFRASKDT</sequence>
<dbReference type="RefSeq" id="WP_271205805.1">
    <property type="nucleotide sequence ID" value="NZ_BSFK01000016.1"/>
</dbReference>
<keyword evidence="1" id="KW-0233">DNA recombination</keyword>
<protein>
    <recommendedName>
        <fullName evidence="4">Integrase</fullName>
    </recommendedName>
</protein>
<evidence type="ECO:0000256" key="1">
    <source>
        <dbReference type="ARBA" id="ARBA00023172"/>
    </source>
</evidence>
<dbReference type="SUPFAM" id="SSF56349">
    <property type="entry name" value="DNA breaking-rejoining enzymes"/>
    <property type="match status" value="1"/>
</dbReference>
<dbReference type="GO" id="GO:0006310">
    <property type="term" value="P:DNA recombination"/>
    <property type="evidence" value="ECO:0007669"/>
    <property type="project" value="UniProtKB-KW"/>
</dbReference>